<dbReference type="InterPro" id="IPR052716">
    <property type="entry name" value="MOSC_domain"/>
</dbReference>
<dbReference type="InterPro" id="IPR005302">
    <property type="entry name" value="MoCF_Sase_C"/>
</dbReference>
<accession>A0ABV0APM8</accession>
<comment type="caution">
    <text evidence="3">The sequence shown here is derived from an EMBL/GenBank/DDBJ whole genome shotgun (WGS) entry which is preliminary data.</text>
</comment>
<dbReference type="Gene3D" id="2.40.33.20">
    <property type="entry name" value="PK beta-barrel domain-like"/>
    <property type="match status" value="1"/>
</dbReference>
<dbReference type="Proteomes" id="UP001447516">
    <property type="component" value="Unassembled WGS sequence"/>
</dbReference>
<dbReference type="RefSeq" id="WP_346226124.1">
    <property type="nucleotide sequence ID" value="NZ_JBDJAW010000009.1"/>
</dbReference>
<evidence type="ECO:0000259" key="2">
    <source>
        <dbReference type="PROSITE" id="PS51340"/>
    </source>
</evidence>
<dbReference type="Pfam" id="PF03473">
    <property type="entry name" value="MOSC"/>
    <property type="match status" value="1"/>
</dbReference>
<evidence type="ECO:0000313" key="3">
    <source>
        <dbReference type="EMBL" id="MEN3536117.1"/>
    </source>
</evidence>
<evidence type="ECO:0000256" key="1">
    <source>
        <dbReference type="SAM" id="MobiDB-lite"/>
    </source>
</evidence>
<dbReference type="PROSITE" id="PS51340">
    <property type="entry name" value="MOSC"/>
    <property type="match status" value="1"/>
</dbReference>
<reference evidence="3 4" key="1">
    <citation type="submission" date="2024-05" db="EMBL/GenBank/DDBJ databases">
        <title>Microbispora sp.ZYX-F-249.</title>
        <authorList>
            <person name="Xie H."/>
        </authorList>
    </citation>
    <scope>NUCLEOTIDE SEQUENCE [LARGE SCALE GENOMIC DNA]</scope>
    <source>
        <strain evidence="3 4">ZYX-F-249</strain>
    </source>
</reference>
<dbReference type="SUPFAM" id="SSF50800">
    <property type="entry name" value="PK beta-barrel domain-like"/>
    <property type="match status" value="1"/>
</dbReference>
<protein>
    <submittedName>
        <fullName evidence="3">MOSC domain-containing protein</fullName>
    </submittedName>
</protein>
<feature type="region of interest" description="Disordered" evidence="1">
    <location>
        <begin position="161"/>
        <end position="180"/>
    </location>
</feature>
<organism evidence="3 4">
    <name type="scientific">Microbispora maris</name>
    <dbReference type="NCBI Taxonomy" id="3144104"/>
    <lineage>
        <taxon>Bacteria</taxon>
        <taxon>Bacillati</taxon>
        <taxon>Actinomycetota</taxon>
        <taxon>Actinomycetes</taxon>
        <taxon>Streptosporangiales</taxon>
        <taxon>Streptosporangiaceae</taxon>
        <taxon>Microbispora</taxon>
    </lineage>
</organism>
<sequence length="180" mass="19171">MTSRVTAVSRSATHTFGKTSLESIRLLTGLGVEGDAHAGVTVKHRSRVARDPGQPNLRQVHLIHAELHDELREAGFAVRAGDMGENVTTRGVDLLALPTGTRLHLGETAVVEVTGLRNPCLQIDGFRNGLLKAVLGRDEEGNLVRKAGIMGVVLAGGEVRPGDPIRVEPPTGPHRPLQVV</sequence>
<dbReference type="EMBL" id="JBDJAW010000009">
    <property type="protein sequence ID" value="MEN3536117.1"/>
    <property type="molecule type" value="Genomic_DNA"/>
</dbReference>
<proteinExistence type="predicted"/>
<gene>
    <name evidence="3" type="ORF">AAH991_13460</name>
</gene>
<keyword evidence="4" id="KW-1185">Reference proteome</keyword>
<name>A0ABV0APM8_9ACTN</name>
<feature type="domain" description="MOSC" evidence="2">
    <location>
        <begin position="19"/>
        <end position="168"/>
    </location>
</feature>
<dbReference type="PANTHER" id="PTHR36930">
    <property type="entry name" value="METAL-SULFUR CLUSTER BIOSYNTHESIS PROTEINS YUAD-RELATED"/>
    <property type="match status" value="1"/>
</dbReference>
<dbReference type="PANTHER" id="PTHR36930:SF1">
    <property type="entry name" value="MOSC DOMAIN-CONTAINING PROTEIN"/>
    <property type="match status" value="1"/>
</dbReference>
<evidence type="ECO:0000313" key="4">
    <source>
        <dbReference type="Proteomes" id="UP001447516"/>
    </source>
</evidence>
<dbReference type="InterPro" id="IPR011037">
    <property type="entry name" value="Pyrv_Knase-like_insert_dom_sf"/>
</dbReference>